<dbReference type="AlphaFoldDB" id="A0A0F9QFT6"/>
<keyword evidence="1" id="KW-0472">Membrane</keyword>
<evidence type="ECO:0000313" key="2">
    <source>
        <dbReference type="EMBL" id="KKN41384.1"/>
    </source>
</evidence>
<feature type="transmembrane region" description="Helical" evidence="1">
    <location>
        <begin position="141"/>
        <end position="165"/>
    </location>
</feature>
<name>A0A0F9QFT6_9ZZZZ</name>
<reference evidence="2" key="1">
    <citation type="journal article" date="2015" name="Nature">
        <title>Complex archaea that bridge the gap between prokaryotes and eukaryotes.</title>
        <authorList>
            <person name="Spang A."/>
            <person name="Saw J.H."/>
            <person name="Jorgensen S.L."/>
            <person name="Zaremba-Niedzwiedzka K."/>
            <person name="Martijn J."/>
            <person name="Lind A.E."/>
            <person name="van Eijk R."/>
            <person name="Schleper C."/>
            <person name="Guy L."/>
            <person name="Ettema T.J."/>
        </authorList>
    </citation>
    <scope>NUCLEOTIDE SEQUENCE</scope>
</reference>
<gene>
    <name evidence="2" type="ORF">LCGC14_0723800</name>
</gene>
<feature type="transmembrane region" description="Helical" evidence="1">
    <location>
        <begin position="7"/>
        <end position="27"/>
    </location>
</feature>
<keyword evidence="1" id="KW-1133">Transmembrane helix</keyword>
<accession>A0A0F9QFT6</accession>
<keyword evidence="1" id="KW-0812">Transmembrane</keyword>
<protein>
    <submittedName>
        <fullName evidence="2">Uncharacterized protein</fullName>
    </submittedName>
</protein>
<sequence>MPRKFSWLTFFIILFSTSSICLLFIPYQETKHLDQGYPIESQNSNNVHLVQFPWRSFNQKIYVNISVFNGTISLQIIERSEFVSFFAGEPYSPYWKVDNITVFEETIQITPPFQGYILVYVEKTAGDSVTFLLYSEITVYYLRYASSYGFVFLGVAVILISSYWYRRYKWR</sequence>
<comment type="caution">
    <text evidence="2">The sequence shown here is derived from an EMBL/GenBank/DDBJ whole genome shotgun (WGS) entry which is preliminary data.</text>
</comment>
<dbReference type="EMBL" id="LAZR01001650">
    <property type="protein sequence ID" value="KKN41384.1"/>
    <property type="molecule type" value="Genomic_DNA"/>
</dbReference>
<organism evidence="2">
    <name type="scientific">marine sediment metagenome</name>
    <dbReference type="NCBI Taxonomy" id="412755"/>
    <lineage>
        <taxon>unclassified sequences</taxon>
        <taxon>metagenomes</taxon>
        <taxon>ecological metagenomes</taxon>
    </lineage>
</organism>
<evidence type="ECO:0000256" key="1">
    <source>
        <dbReference type="SAM" id="Phobius"/>
    </source>
</evidence>
<proteinExistence type="predicted"/>